<sequence length="40" mass="4629">MLVDVGIEFKFLGVLFTFIGLAERQLNQAYGEVEAVRLWR</sequence>
<keyword evidence="2" id="KW-1185">Reference proteome</keyword>
<dbReference type="Proteomes" id="UP000032266">
    <property type="component" value="Chromosome"/>
</dbReference>
<proteinExistence type="predicted"/>
<accession>A0A0C5VP71</accession>
<dbReference type="AlphaFoldDB" id="A0A0C5VP71"/>
<gene>
    <name evidence="1" type="ORF">YC6258_04035</name>
</gene>
<evidence type="ECO:0000313" key="2">
    <source>
        <dbReference type="Proteomes" id="UP000032266"/>
    </source>
</evidence>
<dbReference type="EMBL" id="CP007142">
    <property type="protein sequence ID" value="AJQ96071.1"/>
    <property type="molecule type" value="Genomic_DNA"/>
</dbReference>
<organism evidence="1 2">
    <name type="scientific">Gynuella sunshinyii YC6258</name>
    <dbReference type="NCBI Taxonomy" id="1445510"/>
    <lineage>
        <taxon>Bacteria</taxon>
        <taxon>Pseudomonadati</taxon>
        <taxon>Pseudomonadota</taxon>
        <taxon>Gammaproteobacteria</taxon>
        <taxon>Oceanospirillales</taxon>
        <taxon>Saccharospirillaceae</taxon>
        <taxon>Gynuella</taxon>
    </lineage>
</organism>
<reference evidence="1 2" key="1">
    <citation type="submission" date="2014-01" db="EMBL/GenBank/DDBJ databases">
        <title>Full genme sequencing of cellulolytic bacterium Gynuella sunshinyii YC6258T gen. nov., sp. nov.</title>
        <authorList>
            <person name="Khan H."/>
            <person name="Chung E.J."/>
            <person name="Chung Y.R."/>
        </authorList>
    </citation>
    <scope>NUCLEOTIDE SEQUENCE [LARGE SCALE GENOMIC DNA]</scope>
    <source>
        <strain evidence="1 2">YC6258</strain>
    </source>
</reference>
<name>A0A0C5VP71_9GAMM</name>
<evidence type="ECO:0000313" key="1">
    <source>
        <dbReference type="EMBL" id="AJQ96071.1"/>
    </source>
</evidence>
<protein>
    <submittedName>
        <fullName evidence="1">Uncharacterized protein</fullName>
    </submittedName>
</protein>
<dbReference type="HOGENOM" id="CLU_3290410_0_0_6"/>
<dbReference type="KEGG" id="gsn:YC6258_04035"/>